<dbReference type="AlphaFoldDB" id="A0A914VXG4"/>
<dbReference type="WBParaSite" id="PSAMB.scaffold2594size22354.g18488.t1">
    <property type="protein sequence ID" value="PSAMB.scaffold2594size22354.g18488.t1"/>
    <property type="gene ID" value="PSAMB.scaffold2594size22354.g18488"/>
</dbReference>
<reference evidence="2" key="1">
    <citation type="submission" date="2022-11" db="UniProtKB">
        <authorList>
            <consortium name="WormBaseParasite"/>
        </authorList>
    </citation>
    <scope>IDENTIFICATION</scope>
</reference>
<organism evidence="1 2">
    <name type="scientific">Plectus sambesii</name>
    <dbReference type="NCBI Taxonomy" id="2011161"/>
    <lineage>
        <taxon>Eukaryota</taxon>
        <taxon>Metazoa</taxon>
        <taxon>Ecdysozoa</taxon>
        <taxon>Nematoda</taxon>
        <taxon>Chromadorea</taxon>
        <taxon>Plectida</taxon>
        <taxon>Plectina</taxon>
        <taxon>Plectoidea</taxon>
        <taxon>Plectidae</taxon>
        <taxon>Plectus</taxon>
    </lineage>
</organism>
<evidence type="ECO:0000313" key="1">
    <source>
        <dbReference type="Proteomes" id="UP000887566"/>
    </source>
</evidence>
<evidence type="ECO:0000313" key="2">
    <source>
        <dbReference type="WBParaSite" id="PSAMB.scaffold2594size22354.g18488.t1"/>
    </source>
</evidence>
<protein>
    <submittedName>
        <fullName evidence="2">Uncharacterized protein</fullName>
    </submittedName>
</protein>
<keyword evidence="1" id="KW-1185">Reference proteome</keyword>
<sequence length="110" mass="11948">MPPSSEPTHVRASTAESADMGRANNACDLGFHCRRRRSALVRRFGPPCSCSNWLRGLRPAVLSPDTTTTTTTIATITPTAAWLLVHRNAVVVNFSTAIIGACLKRRFRPG</sequence>
<name>A0A914VXG4_9BILA</name>
<accession>A0A914VXG4</accession>
<dbReference type="Proteomes" id="UP000887566">
    <property type="component" value="Unplaced"/>
</dbReference>
<proteinExistence type="predicted"/>